<dbReference type="InterPro" id="IPR036514">
    <property type="entry name" value="SGNH_hydro_sf"/>
</dbReference>
<reference evidence="2 3" key="1">
    <citation type="journal article" date="2019" name="PLoS Negl. Trop. Dis.">
        <title>Revisiting the worldwide diversity of Leptospira species in the environment.</title>
        <authorList>
            <person name="Vincent A.T."/>
            <person name="Schiettekatte O."/>
            <person name="Bourhy P."/>
            <person name="Veyrier F.J."/>
            <person name="Picardeau M."/>
        </authorList>
    </citation>
    <scope>NUCLEOTIDE SEQUENCE [LARGE SCALE GENOMIC DNA]</scope>
    <source>
        <strain evidence="2 3">201800273</strain>
    </source>
</reference>
<feature type="domain" description="SGNH hydrolase-type esterase" evidence="1">
    <location>
        <begin position="48"/>
        <end position="270"/>
    </location>
</feature>
<organism evidence="2 3">
    <name type="scientific">Leptospira bouyouniensis</name>
    <dbReference type="NCBI Taxonomy" id="2484911"/>
    <lineage>
        <taxon>Bacteria</taxon>
        <taxon>Pseudomonadati</taxon>
        <taxon>Spirochaetota</taxon>
        <taxon>Spirochaetia</taxon>
        <taxon>Leptospirales</taxon>
        <taxon>Leptospiraceae</taxon>
        <taxon>Leptospira</taxon>
    </lineage>
</organism>
<dbReference type="EMBL" id="RQFT01000010">
    <property type="protein sequence ID" value="TGL04853.1"/>
    <property type="molecule type" value="Genomic_DNA"/>
</dbReference>
<name>A0A7I0HRK8_9LEPT</name>
<dbReference type="Proteomes" id="UP000297641">
    <property type="component" value="Unassembled WGS sequence"/>
</dbReference>
<dbReference type="AlphaFoldDB" id="A0A7I0HRK8"/>
<dbReference type="PANTHER" id="PTHR30383:SF5">
    <property type="entry name" value="SGNH HYDROLASE-TYPE ESTERASE DOMAIN-CONTAINING PROTEIN"/>
    <property type="match status" value="1"/>
</dbReference>
<gene>
    <name evidence="2" type="ORF">EHQ43_11235</name>
</gene>
<dbReference type="RefSeq" id="WP_135743009.1">
    <property type="nucleotide sequence ID" value="NZ_RQFT01000010.1"/>
</dbReference>
<comment type="caution">
    <text evidence="2">The sequence shown here is derived from an EMBL/GenBank/DDBJ whole genome shotgun (WGS) entry which is preliminary data.</text>
</comment>
<sequence length="331" mass="36468">MKNRFFRFFPIILLFGFILLGLSRQTHILAEPIPSKLSSTNYPIIRQFGDSITFGYGFVQCYGIPGICMNYGNNGQNSCSPCAVQLWGGGYRNWMTVIALQPANQFVFGTVGYQCGGSNASQWSTNSMSHDGYPGFRTDQLVPIASLPSIADITLVHAGTNDFIQGKSVDRATVGLTYIIQNLITQNPSTTIYVAQIIRYMKPASTCTSCKDYSVLNPIVEQYNQWISNQLTKTINGFPNQIVIVDMYDALTSSSDYSFDGVHPSSAGYQKMACSWVRAIKKMPSMPGNPCSDLTLGETKGLSTPLNSDVEKSLPQPEQIQQIMQGKYKGL</sequence>
<dbReference type="InterPro" id="IPR013830">
    <property type="entry name" value="SGNH_hydro"/>
</dbReference>
<evidence type="ECO:0000313" key="3">
    <source>
        <dbReference type="Proteomes" id="UP000297641"/>
    </source>
</evidence>
<protein>
    <submittedName>
        <fullName evidence="2">Lipase</fullName>
    </submittedName>
</protein>
<dbReference type="Pfam" id="PF13472">
    <property type="entry name" value="Lipase_GDSL_2"/>
    <property type="match status" value="1"/>
</dbReference>
<proteinExistence type="predicted"/>
<dbReference type="SUPFAM" id="SSF52266">
    <property type="entry name" value="SGNH hydrolase"/>
    <property type="match status" value="1"/>
</dbReference>
<dbReference type="OrthoDB" id="468550at2"/>
<dbReference type="InterPro" id="IPR051532">
    <property type="entry name" value="Ester_Hydrolysis_Enzymes"/>
</dbReference>
<dbReference type="PANTHER" id="PTHR30383">
    <property type="entry name" value="THIOESTERASE 1/PROTEASE 1/LYSOPHOSPHOLIPASE L1"/>
    <property type="match status" value="1"/>
</dbReference>
<dbReference type="GO" id="GO:0004622">
    <property type="term" value="F:phosphatidylcholine lysophospholipase activity"/>
    <property type="evidence" value="ECO:0007669"/>
    <property type="project" value="TreeGrafter"/>
</dbReference>
<accession>A0A7I0HRK8</accession>
<dbReference type="Gene3D" id="3.40.50.1110">
    <property type="entry name" value="SGNH hydrolase"/>
    <property type="match status" value="1"/>
</dbReference>
<evidence type="ECO:0000313" key="2">
    <source>
        <dbReference type="EMBL" id="TGL04853.1"/>
    </source>
</evidence>
<evidence type="ECO:0000259" key="1">
    <source>
        <dbReference type="Pfam" id="PF13472"/>
    </source>
</evidence>